<dbReference type="Proteomes" id="UP001446871">
    <property type="component" value="Unassembled WGS sequence"/>
</dbReference>
<feature type="region of interest" description="Disordered" evidence="1">
    <location>
        <begin position="116"/>
        <end position="135"/>
    </location>
</feature>
<proteinExistence type="predicted"/>
<protein>
    <submittedName>
        <fullName evidence="2">Uncharacterized protein</fullName>
    </submittedName>
</protein>
<feature type="region of interest" description="Disordered" evidence="1">
    <location>
        <begin position="84"/>
        <end position="104"/>
    </location>
</feature>
<evidence type="ECO:0000256" key="1">
    <source>
        <dbReference type="SAM" id="MobiDB-lite"/>
    </source>
</evidence>
<feature type="compositionally biased region" description="Basic and acidic residues" evidence="1">
    <location>
        <begin position="244"/>
        <end position="255"/>
    </location>
</feature>
<feature type="region of interest" description="Disordered" evidence="1">
    <location>
        <begin position="235"/>
        <end position="282"/>
    </location>
</feature>
<evidence type="ECO:0000313" key="3">
    <source>
        <dbReference type="Proteomes" id="UP001446871"/>
    </source>
</evidence>
<feature type="compositionally biased region" description="Pro residues" evidence="1">
    <location>
        <begin position="118"/>
        <end position="131"/>
    </location>
</feature>
<keyword evidence="3" id="KW-1185">Reference proteome</keyword>
<accession>A0ABR1UNT3</accession>
<dbReference type="EMBL" id="JAQQWM010000006">
    <property type="protein sequence ID" value="KAK8060585.1"/>
    <property type="molecule type" value="Genomic_DNA"/>
</dbReference>
<organism evidence="2 3">
    <name type="scientific">Apiospora saccharicola</name>
    <dbReference type="NCBI Taxonomy" id="335842"/>
    <lineage>
        <taxon>Eukaryota</taxon>
        <taxon>Fungi</taxon>
        <taxon>Dikarya</taxon>
        <taxon>Ascomycota</taxon>
        <taxon>Pezizomycotina</taxon>
        <taxon>Sordariomycetes</taxon>
        <taxon>Xylariomycetidae</taxon>
        <taxon>Amphisphaeriales</taxon>
        <taxon>Apiosporaceae</taxon>
        <taxon>Apiospora</taxon>
    </lineage>
</organism>
<evidence type="ECO:0000313" key="2">
    <source>
        <dbReference type="EMBL" id="KAK8060585.1"/>
    </source>
</evidence>
<reference evidence="2 3" key="1">
    <citation type="submission" date="2023-01" db="EMBL/GenBank/DDBJ databases">
        <title>Analysis of 21 Apiospora genomes using comparative genomics revels a genus with tremendous synthesis potential of carbohydrate active enzymes and secondary metabolites.</title>
        <authorList>
            <person name="Sorensen T."/>
        </authorList>
    </citation>
    <scope>NUCLEOTIDE SEQUENCE [LARGE SCALE GENOMIC DNA]</scope>
    <source>
        <strain evidence="2 3">CBS 83171</strain>
    </source>
</reference>
<feature type="compositionally biased region" description="Basic and acidic residues" evidence="1">
    <location>
        <begin position="265"/>
        <end position="282"/>
    </location>
</feature>
<comment type="caution">
    <text evidence="2">The sequence shown here is derived from an EMBL/GenBank/DDBJ whole genome shotgun (WGS) entry which is preliminary data.</text>
</comment>
<sequence length="333" mass="37380">MEYPQYPNQHAPYPYQQVPYLPVTHYDGGWGNGATTAGFTPYPVPDYYVAPVVGTVRSPRPRGRLAVPPEQKLRYLKHRLIKDEPADRHLPGRPTSVKPASKTLSPAVVVPELQPIEALPPPPPPPLPEKPTPINEPEVIPLSQEDTATEITPIKELHYPAKLHRERIAKLHARNDKSFRSSSAVFVILHEVDGCIVDIQVSSSLKDAIDEVLRIMARYHPRTFKSTPLRRALDAPATDISDENTTRKGDDGVKDEGEEVINNPRGDDANKGEVESEDAQERERRFVYKGDWKFTHASTLKLEAKYSTTSIRVSCALKNMRQEKKGPKQGKEK</sequence>
<gene>
    <name evidence="2" type="ORF">PG996_010515</name>
</gene>
<name>A0ABR1UNT3_9PEZI</name>